<evidence type="ECO:0000313" key="2">
    <source>
        <dbReference type="EMBL" id="KAF3847260.1"/>
    </source>
</evidence>
<dbReference type="AlphaFoldDB" id="A0A7J5YCV7"/>
<feature type="transmembrane region" description="Helical" evidence="1">
    <location>
        <begin position="58"/>
        <end position="76"/>
    </location>
</feature>
<gene>
    <name evidence="2" type="ORF">F7725_020288</name>
</gene>
<keyword evidence="1" id="KW-0472">Membrane</keyword>
<comment type="caution">
    <text evidence="2">The sequence shown here is derived from an EMBL/GenBank/DDBJ whole genome shotgun (WGS) entry which is preliminary data.</text>
</comment>
<keyword evidence="3" id="KW-1185">Reference proteome</keyword>
<evidence type="ECO:0000313" key="3">
    <source>
        <dbReference type="Proteomes" id="UP000518266"/>
    </source>
</evidence>
<reference evidence="2 3" key="1">
    <citation type="submission" date="2020-03" db="EMBL/GenBank/DDBJ databases">
        <title>Dissostichus mawsoni Genome sequencing and assembly.</title>
        <authorList>
            <person name="Park H."/>
        </authorList>
    </citation>
    <scope>NUCLEOTIDE SEQUENCE [LARGE SCALE GENOMIC DNA]</scope>
    <source>
        <strain evidence="2">DM0001</strain>
        <tissue evidence="2">Muscle</tissue>
    </source>
</reference>
<name>A0A7J5YCV7_DISMA</name>
<dbReference type="OrthoDB" id="10619295at2759"/>
<protein>
    <submittedName>
        <fullName evidence="2">Uncharacterized protein</fullName>
    </submittedName>
</protein>
<organism evidence="2 3">
    <name type="scientific">Dissostichus mawsoni</name>
    <name type="common">Antarctic cod</name>
    <dbReference type="NCBI Taxonomy" id="36200"/>
    <lineage>
        <taxon>Eukaryota</taxon>
        <taxon>Metazoa</taxon>
        <taxon>Chordata</taxon>
        <taxon>Craniata</taxon>
        <taxon>Vertebrata</taxon>
        <taxon>Euteleostomi</taxon>
        <taxon>Actinopterygii</taxon>
        <taxon>Neopterygii</taxon>
        <taxon>Teleostei</taxon>
        <taxon>Neoteleostei</taxon>
        <taxon>Acanthomorphata</taxon>
        <taxon>Eupercaria</taxon>
        <taxon>Perciformes</taxon>
        <taxon>Notothenioidei</taxon>
        <taxon>Nototheniidae</taxon>
        <taxon>Dissostichus</taxon>
    </lineage>
</organism>
<keyword evidence="1" id="KW-1133">Transmembrane helix</keyword>
<sequence>MKDEQGSVTSGGVTVSEVIHTDVFHCDHREGAAFTPSVRATRLEGLLRGPYLIKDEDWALLVGGGLFLIILFLGRVHRLLTGTRSTSLSPVNNISLEASL</sequence>
<proteinExistence type="predicted"/>
<dbReference type="Proteomes" id="UP000518266">
    <property type="component" value="Unassembled WGS sequence"/>
</dbReference>
<evidence type="ECO:0000256" key="1">
    <source>
        <dbReference type="SAM" id="Phobius"/>
    </source>
</evidence>
<dbReference type="EMBL" id="JAAKFY010000013">
    <property type="protein sequence ID" value="KAF3847260.1"/>
    <property type="molecule type" value="Genomic_DNA"/>
</dbReference>
<keyword evidence="1" id="KW-0812">Transmembrane</keyword>
<accession>A0A7J5YCV7</accession>